<accession>A0ABV0QU42</accession>
<dbReference type="SUPFAM" id="SSF48113">
    <property type="entry name" value="Heme-dependent peroxidases"/>
    <property type="match status" value="1"/>
</dbReference>
<sequence length="67" mass="7760">PRSVSREIIRSSCKWTDDDYSQLLVDWGQYIDHDVTFTPQSISSAAFWMDVDCQKSCENVLPCFPIQ</sequence>
<gene>
    <name evidence="1" type="ORF">XENOCAPTIV_015773</name>
</gene>
<dbReference type="InterPro" id="IPR010255">
    <property type="entry name" value="Haem_peroxidase_sf"/>
</dbReference>
<dbReference type="EMBL" id="JAHRIN010025241">
    <property type="protein sequence ID" value="MEQ2199344.1"/>
    <property type="molecule type" value="Genomic_DNA"/>
</dbReference>
<protein>
    <submittedName>
        <fullName evidence="1">Uncharacterized protein</fullName>
    </submittedName>
</protein>
<name>A0ABV0QU42_9TELE</name>
<feature type="non-terminal residue" evidence="1">
    <location>
        <position position="1"/>
    </location>
</feature>
<comment type="caution">
    <text evidence="1">The sequence shown here is derived from an EMBL/GenBank/DDBJ whole genome shotgun (WGS) entry which is preliminary data.</text>
</comment>
<dbReference type="Proteomes" id="UP001434883">
    <property type="component" value="Unassembled WGS sequence"/>
</dbReference>
<keyword evidence="2" id="KW-1185">Reference proteome</keyword>
<dbReference type="InterPro" id="IPR019791">
    <property type="entry name" value="Haem_peroxidase_animal"/>
</dbReference>
<evidence type="ECO:0000313" key="1">
    <source>
        <dbReference type="EMBL" id="MEQ2199344.1"/>
    </source>
</evidence>
<dbReference type="PROSITE" id="PS50292">
    <property type="entry name" value="PEROXIDASE_3"/>
    <property type="match status" value="1"/>
</dbReference>
<dbReference type="Gene3D" id="1.10.640.10">
    <property type="entry name" value="Haem peroxidase domain superfamily, animal type"/>
    <property type="match status" value="1"/>
</dbReference>
<feature type="non-terminal residue" evidence="1">
    <location>
        <position position="67"/>
    </location>
</feature>
<reference evidence="1 2" key="1">
    <citation type="submission" date="2021-06" db="EMBL/GenBank/DDBJ databases">
        <authorList>
            <person name="Palmer J.M."/>
        </authorList>
    </citation>
    <scope>NUCLEOTIDE SEQUENCE [LARGE SCALE GENOMIC DNA]</scope>
    <source>
        <strain evidence="1 2">XC_2019</strain>
        <tissue evidence="1">Muscle</tissue>
    </source>
</reference>
<proteinExistence type="predicted"/>
<dbReference type="InterPro" id="IPR037120">
    <property type="entry name" value="Haem_peroxidase_sf_animal"/>
</dbReference>
<organism evidence="1 2">
    <name type="scientific">Xenoophorus captivus</name>
    <dbReference type="NCBI Taxonomy" id="1517983"/>
    <lineage>
        <taxon>Eukaryota</taxon>
        <taxon>Metazoa</taxon>
        <taxon>Chordata</taxon>
        <taxon>Craniata</taxon>
        <taxon>Vertebrata</taxon>
        <taxon>Euteleostomi</taxon>
        <taxon>Actinopterygii</taxon>
        <taxon>Neopterygii</taxon>
        <taxon>Teleostei</taxon>
        <taxon>Neoteleostei</taxon>
        <taxon>Acanthomorphata</taxon>
        <taxon>Ovalentaria</taxon>
        <taxon>Atherinomorphae</taxon>
        <taxon>Cyprinodontiformes</taxon>
        <taxon>Goodeidae</taxon>
        <taxon>Xenoophorus</taxon>
    </lineage>
</organism>
<evidence type="ECO:0000313" key="2">
    <source>
        <dbReference type="Proteomes" id="UP001434883"/>
    </source>
</evidence>
<dbReference type="Pfam" id="PF03098">
    <property type="entry name" value="An_peroxidase"/>
    <property type="match status" value="1"/>
</dbReference>